<dbReference type="InParanoid" id="C8X7Y9"/>
<dbReference type="Gene3D" id="3.40.50.1820">
    <property type="entry name" value="alpha/beta hydrolase"/>
    <property type="match status" value="1"/>
</dbReference>
<dbReference type="PANTHER" id="PTHR22946">
    <property type="entry name" value="DIENELACTONE HYDROLASE DOMAIN-CONTAINING PROTEIN-RELATED"/>
    <property type="match status" value="1"/>
</dbReference>
<reference evidence="3" key="1">
    <citation type="submission" date="2009-09" db="EMBL/GenBank/DDBJ databases">
        <title>The complete genome of Nakamurella multipartita DSM 44233.</title>
        <authorList>
            <consortium name="US DOE Joint Genome Institute (JGI-PGF)"/>
            <person name="Lucas S."/>
            <person name="Copeland A."/>
            <person name="Lapidus A."/>
            <person name="Glavina del Rio T."/>
            <person name="Dalin E."/>
            <person name="Tice H."/>
            <person name="Bruce D."/>
            <person name="Goodwin L."/>
            <person name="Pitluck S."/>
            <person name="Kyrpides N."/>
            <person name="Mavromatis K."/>
            <person name="Ivanova N."/>
            <person name="Ovchinnikova G."/>
            <person name="Sims D."/>
            <person name="Meincke L."/>
            <person name="Brettin T."/>
            <person name="Detter J.C."/>
            <person name="Han C."/>
            <person name="Larimer F."/>
            <person name="Land M."/>
            <person name="Hauser L."/>
            <person name="Markowitz V."/>
            <person name="Cheng J.-F."/>
            <person name="Hugenholtz P."/>
            <person name="Woyke T."/>
            <person name="Wu D."/>
            <person name="Klenk H.-P."/>
            <person name="Eisen J.A."/>
        </authorList>
    </citation>
    <scope>NUCLEOTIDE SEQUENCE [LARGE SCALE GENOMIC DNA]</scope>
    <source>
        <strain evidence="3">ATCC 700099 / DSM 44233 / CIP 104796 / JCM 9543 / NBRC 105858 / Y-104</strain>
    </source>
</reference>
<evidence type="ECO:0008006" key="4">
    <source>
        <dbReference type="Google" id="ProtNLM"/>
    </source>
</evidence>
<sequence length="406" mass="43334">MNWTAAGAFSADAGFDFEARCALGRAATGVGDVGLVLATLDRIGGGGPQAWFDEWSATARDLQARADAATAAGHPATAGWAYLAAADYFAVALGALDGLADQSVLGPTFAASEHCWQAWIDASAGAHVRVDVPYAGTTLPGWLLRPDASGARRTTLVMTNGSDGSRTALVANGAAEALARGWNVFLYDGPGQQSMLFERGIPFRPDWEAVLTPVIDALVGRADVEADTLVGYGVSQAGYWLPRALAFEHRLVAAVADPGVMDVSTSWLGHLPPELVGLLRSGDKDTFNGYMAQMSADPDAERTFLFRARPYGLAEDPFDVFTEVMAYDLRGVVGQIRTPLLITDPADEQFWPGQSQQLYDALTGEKQLLAGTADEGANWHCEPLGRQLTNKPMLDWLADRLTARSR</sequence>
<proteinExistence type="inferred from homology"/>
<dbReference type="InterPro" id="IPR050261">
    <property type="entry name" value="FrsA_esterase"/>
</dbReference>
<accession>C8X7Y9</accession>
<evidence type="ECO:0000256" key="1">
    <source>
        <dbReference type="ARBA" id="ARBA00008645"/>
    </source>
</evidence>
<gene>
    <name evidence="2" type="ordered locus">Namu_4716</name>
</gene>
<comment type="similarity">
    <text evidence="1">Belongs to the AB hydrolase superfamily.</text>
</comment>
<dbReference type="EMBL" id="CP001737">
    <property type="protein sequence ID" value="ACV80992.1"/>
    <property type="molecule type" value="Genomic_DNA"/>
</dbReference>
<dbReference type="SUPFAM" id="SSF53474">
    <property type="entry name" value="alpha/beta-Hydrolases"/>
    <property type="match status" value="1"/>
</dbReference>
<dbReference type="Proteomes" id="UP000002218">
    <property type="component" value="Chromosome"/>
</dbReference>
<protein>
    <recommendedName>
        <fullName evidence="4">Dipeptidyl aminopeptidase</fullName>
    </recommendedName>
</protein>
<dbReference type="STRING" id="479431.Namu_4716"/>
<dbReference type="Gene3D" id="1.20.1440.110">
    <property type="entry name" value="acylaminoacyl peptidase"/>
    <property type="match status" value="1"/>
</dbReference>
<dbReference type="AlphaFoldDB" id="C8X7Y9"/>
<dbReference type="OrthoDB" id="9765647at2"/>
<name>C8X7Y9_NAKMY</name>
<dbReference type="PANTHER" id="PTHR22946:SF12">
    <property type="entry name" value="CONIDIAL PIGMENT BIOSYNTHESIS PROTEIN AYG1 (AFU_ORTHOLOGUE AFUA_2G17550)"/>
    <property type="match status" value="1"/>
</dbReference>
<evidence type="ECO:0000313" key="3">
    <source>
        <dbReference type="Proteomes" id="UP000002218"/>
    </source>
</evidence>
<keyword evidence="3" id="KW-1185">Reference proteome</keyword>
<dbReference type="RefSeq" id="WP_015749806.1">
    <property type="nucleotide sequence ID" value="NC_013235.1"/>
</dbReference>
<dbReference type="KEGG" id="nml:Namu_4716"/>
<reference evidence="2 3" key="2">
    <citation type="journal article" date="2010" name="Stand. Genomic Sci.">
        <title>Complete genome sequence of Nakamurella multipartita type strain (Y-104).</title>
        <authorList>
            <person name="Tice H."/>
            <person name="Mayilraj S."/>
            <person name="Sims D."/>
            <person name="Lapidus A."/>
            <person name="Nolan M."/>
            <person name="Lucas S."/>
            <person name="Glavina Del Rio T."/>
            <person name="Copeland A."/>
            <person name="Cheng J.F."/>
            <person name="Meincke L."/>
            <person name="Bruce D."/>
            <person name="Goodwin L."/>
            <person name="Pitluck S."/>
            <person name="Ivanova N."/>
            <person name="Mavromatis K."/>
            <person name="Ovchinnikova G."/>
            <person name="Pati A."/>
            <person name="Chen A."/>
            <person name="Palaniappan K."/>
            <person name="Land M."/>
            <person name="Hauser L."/>
            <person name="Chang Y.J."/>
            <person name="Jeffries C.D."/>
            <person name="Detter J.C."/>
            <person name="Brettin T."/>
            <person name="Rohde M."/>
            <person name="Goker M."/>
            <person name="Bristow J."/>
            <person name="Eisen J.A."/>
            <person name="Markowitz V."/>
            <person name="Hugenholtz P."/>
            <person name="Kyrpides N.C."/>
            <person name="Klenk H.P."/>
            <person name="Chen F."/>
        </authorList>
    </citation>
    <scope>NUCLEOTIDE SEQUENCE [LARGE SCALE GENOMIC DNA]</scope>
    <source>
        <strain evidence="3">ATCC 700099 / DSM 44233 / CIP 104796 / JCM 9543 / NBRC 105858 / Y-104</strain>
    </source>
</reference>
<dbReference type="HOGENOM" id="CLU_034451_1_0_11"/>
<evidence type="ECO:0000313" key="2">
    <source>
        <dbReference type="EMBL" id="ACV80992.1"/>
    </source>
</evidence>
<dbReference type="eggNOG" id="COG1506">
    <property type="taxonomic scope" value="Bacteria"/>
</dbReference>
<dbReference type="InterPro" id="IPR029058">
    <property type="entry name" value="AB_hydrolase_fold"/>
</dbReference>
<organism evidence="2 3">
    <name type="scientific">Nakamurella multipartita (strain ATCC 700099 / DSM 44233 / CIP 104796 / JCM 9543 / NBRC 105858 / Y-104)</name>
    <name type="common">Microsphaera multipartita</name>
    <dbReference type="NCBI Taxonomy" id="479431"/>
    <lineage>
        <taxon>Bacteria</taxon>
        <taxon>Bacillati</taxon>
        <taxon>Actinomycetota</taxon>
        <taxon>Actinomycetes</taxon>
        <taxon>Nakamurellales</taxon>
        <taxon>Nakamurellaceae</taxon>
        <taxon>Nakamurella</taxon>
    </lineage>
</organism>